<keyword evidence="6" id="KW-0967">Endosome</keyword>
<dbReference type="GO" id="GO:0005768">
    <property type="term" value="C:endosome"/>
    <property type="evidence" value="ECO:0007669"/>
    <property type="project" value="UniProtKB-SubCell"/>
</dbReference>
<dbReference type="AlphaFoldDB" id="A0A210Q2S3"/>
<feature type="domain" description="PX" evidence="12">
    <location>
        <begin position="3"/>
        <end position="120"/>
    </location>
</feature>
<dbReference type="Proteomes" id="UP000242188">
    <property type="component" value="Unassembled WGS sequence"/>
</dbReference>
<dbReference type="PANTHER" id="PTHR46209:SF3">
    <property type="entry name" value="PX DOMAIN-CONTAINING PROTEIN"/>
    <property type="match status" value="1"/>
</dbReference>
<comment type="similarity">
    <text evidence="3">Belongs to the sorting nexin family.</text>
</comment>
<evidence type="ECO:0000256" key="10">
    <source>
        <dbReference type="ARBA" id="ARBA00029433"/>
    </source>
</evidence>
<evidence type="ECO:0000313" key="13">
    <source>
        <dbReference type="EMBL" id="OWF43034.1"/>
    </source>
</evidence>
<evidence type="ECO:0000256" key="8">
    <source>
        <dbReference type="ARBA" id="ARBA00023121"/>
    </source>
</evidence>
<dbReference type="GO" id="GO:0016050">
    <property type="term" value="P:vesicle organization"/>
    <property type="evidence" value="ECO:0007669"/>
    <property type="project" value="TreeGrafter"/>
</dbReference>
<evidence type="ECO:0000256" key="4">
    <source>
        <dbReference type="ARBA" id="ARBA00022448"/>
    </source>
</evidence>
<comment type="caution">
    <text evidence="13">The sequence shown here is derived from an EMBL/GenBank/DDBJ whole genome shotgun (WGS) entry which is preliminary data.</text>
</comment>
<dbReference type="PROSITE" id="PS50195">
    <property type="entry name" value="PX"/>
    <property type="match status" value="1"/>
</dbReference>
<dbReference type="GO" id="GO:1901981">
    <property type="term" value="F:phosphatidylinositol phosphate binding"/>
    <property type="evidence" value="ECO:0007669"/>
    <property type="project" value="TreeGrafter"/>
</dbReference>
<gene>
    <name evidence="13" type="ORF">KP79_PYT04970</name>
</gene>
<evidence type="ECO:0000256" key="2">
    <source>
        <dbReference type="ARBA" id="ARBA00004496"/>
    </source>
</evidence>
<keyword evidence="4" id="KW-0813">Transport</keyword>
<evidence type="ECO:0000256" key="6">
    <source>
        <dbReference type="ARBA" id="ARBA00022753"/>
    </source>
</evidence>
<accession>A0A210Q2S3</accession>
<evidence type="ECO:0000256" key="9">
    <source>
        <dbReference type="ARBA" id="ARBA00023136"/>
    </source>
</evidence>
<keyword evidence="9" id="KW-0472">Membrane</keyword>
<dbReference type="Gene3D" id="3.30.1520.10">
    <property type="entry name" value="Phox-like domain"/>
    <property type="match status" value="1"/>
</dbReference>
<evidence type="ECO:0000256" key="1">
    <source>
        <dbReference type="ARBA" id="ARBA00004177"/>
    </source>
</evidence>
<dbReference type="InterPro" id="IPR036871">
    <property type="entry name" value="PX_dom_sf"/>
</dbReference>
<evidence type="ECO:0000259" key="12">
    <source>
        <dbReference type="PROSITE" id="PS50195"/>
    </source>
</evidence>
<dbReference type="STRING" id="6573.A0A210Q2S3"/>
<name>A0A210Q2S3_MIZYE</name>
<evidence type="ECO:0000256" key="3">
    <source>
        <dbReference type="ARBA" id="ARBA00010883"/>
    </source>
</evidence>
<dbReference type="InterPro" id="IPR043544">
    <property type="entry name" value="SNX10/11"/>
</dbReference>
<keyword evidence="5" id="KW-0963">Cytoplasm</keyword>
<keyword evidence="14" id="KW-1185">Reference proteome</keyword>
<dbReference type="PANTHER" id="PTHR46209">
    <property type="entry name" value="PX DOMAIN-CONTAINING PROTEIN"/>
    <property type="match status" value="1"/>
</dbReference>
<organism evidence="13 14">
    <name type="scientific">Mizuhopecten yessoensis</name>
    <name type="common">Japanese scallop</name>
    <name type="synonym">Patinopecten yessoensis</name>
    <dbReference type="NCBI Taxonomy" id="6573"/>
    <lineage>
        <taxon>Eukaryota</taxon>
        <taxon>Metazoa</taxon>
        <taxon>Spiralia</taxon>
        <taxon>Lophotrochozoa</taxon>
        <taxon>Mollusca</taxon>
        <taxon>Bivalvia</taxon>
        <taxon>Autobranchia</taxon>
        <taxon>Pteriomorphia</taxon>
        <taxon>Pectinida</taxon>
        <taxon>Pectinoidea</taxon>
        <taxon>Pectinidae</taxon>
        <taxon>Mizuhopecten</taxon>
    </lineage>
</organism>
<evidence type="ECO:0000256" key="7">
    <source>
        <dbReference type="ARBA" id="ARBA00022927"/>
    </source>
</evidence>
<protein>
    <submittedName>
        <fullName evidence="13">Sorting nexin-10A</fullName>
    </submittedName>
</protein>
<dbReference type="Pfam" id="PF00787">
    <property type="entry name" value="PX"/>
    <property type="match status" value="1"/>
</dbReference>
<dbReference type="SMART" id="SM00312">
    <property type="entry name" value="PX"/>
    <property type="match status" value="1"/>
</dbReference>
<dbReference type="GO" id="GO:0006886">
    <property type="term" value="P:intracellular protein transport"/>
    <property type="evidence" value="ECO:0007669"/>
    <property type="project" value="InterPro"/>
</dbReference>
<keyword evidence="7" id="KW-0653">Protein transport</keyword>
<dbReference type="InterPro" id="IPR001683">
    <property type="entry name" value="PX_dom"/>
</dbReference>
<evidence type="ECO:0000256" key="11">
    <source>
        <dbReference type="SAM" id="MobiDB-lite"/>
    </source>
</evidence>
<dbReference type="SUPFAM" id="SSF64268">
    <property type="entry name" value="PX domain"/>
    <property type="match status" value="1"/>
</dbReference>
<feature type="region of interest" description="Disordered" evidence="11">
    <location>
        <begin position="213"/>
        <end position="232"/>
    </location>
</feature>
<evidence type="ECO:0000313" key="14">
    <source>
        <dbReference type="Proteomes" id="UP000242188"/>
    </source>
</evidence>
<dbReference type="EMBL" id="NEDP02005180">
    <property type="protein sequence ID" value="OWF43034.1"/>
    <property type="molecule type" value="Genomic_DNA"/>
</dbReference>
<reference evidence="13 14" key="1">
    <citation type="journal article" date="2017" name="Nat. Ecol. Evol.">
        <title>Scallop genome provides insights into evolution of bilaterian karyotype and development.</title>
        <authorList>
            <person name="Wang S."/>
            <person name="Zhang J."/>
            <person name="Jiao W."/>
            <person name="Li J."/>
            <person name="Xun X."/>
            <person name="Sun Y."/>
            <person name="Guo X."/>
            <person name="Huan P."/>
            <person name="Dong B."/>
            <person name="Zhang L."/>
            <person name="Hu X."/>
            <person name="Sun X."/>
            <person name="Wang J."/>
            <person name="Zhao C."/>
            <person name="Wang Y."/>
            <person name="Wang D."/>
            <person name="Huang X."/>
            <person name="Wang R."/>
            <person name="Lv J."/>
            <person name="Li Y."/>
            <person name="Zhang Z."/>
            <person name="Liu B."/>
            <person name="Lu W."/>
            <person name="Hui Y."/>
            <person name="Liang J."/>
            <person name="Zhou Z."/>
            <person name="Hou R."/>
            <person name="Li X."/>
            <person name="Liu Y."/>
            <person name="Li H."/>
            <person name="Ning X."/>
            <person name="Lin Y."/>
            <person name="Zhao L."/>
            <person name="Xing Q."/>
            <person name="Dou J."/>
            <person name="Li Y."/>
            <person name="Mao J."/>
            <person name="Guo H."/>
            <person name="Dou H."/>
            <person name="Li T."/>
            <person name="Mu C."/>
            <person name="Jiang W."/>
            <person name="Fu Q."/>
            <person name="Fu X."/>
            <person name="Miao Y."/>
            <person name="Liu J."/>
            <person name="Yu Q."/>
            <person name="Li R."/>
            <person name="Liao H."/>
            <person name="Li X."/>
            <person name="Kong Y."/>
            <person name="Jiang Z."/>
            <person name="Chourrout D."/>
            <person name="Li R."/>
            <person name="Bao Z."/>
        </authorList>
    </citation>
    <scope>NUCLEOTIDE SEQUENCE [LARGE SCALE GENOMIC DNA]</scope>
    <source>
        <strain evidence="13 14">PY_sf001</strain>
    </source>
</reference>
<comment type="subcellular location">
    <subcellularLocation>
        <location evidence="2">Cytoplasm</location>
    </subcellularLocation>
    <subcellularLocation>
        <location evidence="10">Endomembrane system</location>
        <topology evidence="10">Peripheral membrane protein</topology>
        <orientation evidence="10">Cytoplasmic side</orientation>
    </subcellularLocation>
    <subcellularLocation>
        <location evidence="1">Endosome</location>
    </subcellularLocation>
</comment>
<keyword evidence="8" id="KW-0446">Lipid-binding</keyword>
<sequence length="329" mass="36861">MSSVDVCVRNPVTHNTWDNGRYITYEIAIKTSNCAFSLSESLTRRRYSEFEWLRKRLRLHHPLLKPPPLPPKKIFGDRFDADFIAFRMKDLENFLIKLLEVKLFVSDALLHLFIQSDLTCKDIDDVMDGKMGADVIEHIWQSGGIKENCRDFNKNAVITTKSDVSPLDEPNEDASSVISDSSVDYLTESTSSSVTEEEFSAFPPLSEVIDNSGSELSPTGHVTPTATNGGTAASQINRKDAKNNIETGIFVDKFKYLKQNGENRREEDLESDSDIEVLSNVVASTRENELTCTQTSQCMTETVSPTQHSGPQQTHVTCRMSYSINGDIC</sequence>
<proteinExistence type="inferred from homology"/>
<dbReference type="OrthoDB" id="5227681at2759"/>
<evidence type="ECO:0000256" key="5">
    <source>
        <dbReference type="ARBA" id="ARBA00022490"/>
    </source>
</evidence>